<keyword evidence="3" id="KW-1185">Reference proteome</keyword>
<evidence type="ECO:0000256" key="1">
    <source>
        <dbReference type="SAM" id="SignalP"/>
    </source>
</evidence>
<reference evidence="2 3" key="1">
    <citation type="submission" date="2018-03" db="EMBL/GenBank/DDBJ databases">
        <title>Genomic Encyclopedia of Archaeal and Bacterial Type Strains, Phase II (KMG-II): from individual species to whole genera.</title>
        <authorList>
            <person name="Goeker M."/>
        </authorList>
    </citation>
    <scope>NUCLEOTIDE SEQUENCE [LARGE SCALE GENOMIC DNA]</scope>
    <source>
        <strain evidence="2 3">DSM 18107</strain>
    </source>
</reference>
<evidence type="ECO:0000313" key="3">
    <source>
        <dbReference type="Proteomes" id="UP000240978"/>
    </source>
</evidence>
<organism evidence="2 3">
    <name type="scientific">Chitinophaga ginsengisoli</name>
    <dbReference type="NCBI Taxonomy" id="363837"/>
    <lineage>
        <taxon>Bacteria</taxon>
        <taxon>Pseudomonadati</taxon>
        <taxon>Bacteroidota</taxon>
        <taxon>Chitinophagia</taxon>
        <taxon>Chitinophagales</taxon>
        <taxon>Chitinophagaceae</taxon>
        <taxon>Chitinophaga</taxon>
    </lineage>
</organism>
<dbReference type="RefSeq" id="WP_106600745.1">
    <property type="nucleotide sequence ID" value="NZ_PYGK01000002.1"/>
</dbReference>
<feature type="chain" id="PRO_5015170804" evidence="1">
    <location>
        <begin position="22"/>
        <end position="414"/>
    </location>
</feature>
<dbReference type="AlphaFoldDB" id="A0A2P8GKG2"/>
<dbReference type="EMBL" id="PYGK01000002">
    <property type="protein sequence ID" value="PSL34449.1"/>
    <property type="molecule type" value="Genomic_DNA"/>
</dbReference>
<comment type="caution">
    <text evidence="2">The sequence shown here is derived from an EMBL/GenBank/DDBJ whole genome shotgun (WGS) entry which is preliminary data.</text>
</comment>
<protein>
    <submittedName>
        <fullName evidence="2">Uncharacterized protein</fullName>
    </submittedName>
</protein>
<evidence type="ECO:0000313" key="2">
    <source>
        <dbReference type="EMBL" id="PSL34449.1"/>
    </source>
</evidence>
<dbReference type="Proteomes" id="UP000240978">
    <property type="component" value="Unassembled WGS sequence"/>
</dbReference>
<feature type="signal peptide" evidence="1">
    <location>
        <begin position="1"/>
        <end position="21"/>
    </location>
</feature>
<sequence length="414" mass="47653">MIKKIVSLTFICSLLTCVAYSQTTKEEKELLNAVDRFTNANKQNWNDLEKLMNSLPDDEIAQRTEKFRNAVFIKSFNVFNQANGDKYAAVRTAKFAQYAPPPPALLALDWDTSSLRAPNSLTGNIDLFSVILLRTFDPTLTAQIANSMFAITIFSDSTLQPMALRYYRVKGMYGMQLYTRHLSGDYWQVWAADHILAVSFRYDVRRGIISAPSRTKLDDPAYARIQWPHSIEKPANETVRLMDDLLQSIWDSYPATGYDNEDHYFRYRQLQTAKLAAFLSSNRGRYRIAIEQELRSLEQPPATLTGFKELTTAEDDIVPYRDSAYNAATFLYPRQWATAIQMAALSYLQLDPKDYGRRVQHNAIFGLNSYARRLNDDEWEVWNIGALDACSYIWDLRSGHVNKARYWVREEPAS</sequence>
<gene>
    <name evidence="2" type="ORF">CLV42_10220</name>
</gene>
<keyword evidence="1" id="KW-0732">Signal</keyword>
<dbReference type="OrthoDB" id="624022at2"/>
<proteinExistence type="predicted"/>
<name>A0A2P8GKG2_9BACT</name>
<accession>A0A2P8GKG2</accession>